<reference evidence="2 3" key="1">
    <citation type="journal article" date="2011" name="BMC Genomics">
        <title>Genomic insights into an obligate epibiotic bacterial predator: Micavibrio aeruginosavorus ARL-13.</title>
        <authorList>
            <person name="Wang Z."/>
            <person name="Kadouri D."/>
            <person name="Wu M."/>
        </authorList>
    </citation>
    <scope>NUCLEOTIDE SEQUENCE [LARGE SCALE GENOMIC DNA]</scope>
    <source>
        <strain evidence="2 3">ARL-13</strain>
    </source>
</reference>
<dbReference type="RefSeq" id="WP_014103466.1">
    <property type="nucleotide sequence ID" value="NC_016026.1"/>
</dbReference>
<dbReference type="AlphaFoldDB" id="G2KNJ8"/>
<accession>G2KNJ8</accession>
<evidence type="ECO:0000256" key="1">
    <source>
        <dbReference type="SAM" id="Phobius"/>
    </source>
</evidence>
<organism evidence="2 3">
    <name type="scientific">Micavibrio aeruginosavorus (strain ARL-13)</name>
    <dbReference type="NCBI Taxonomy" id="856793"/>
    <lineage>
        <taxon>Bacteria</taxon>
        <taxon>Pseudomonadati</taxon>
        <taxon>Bdellovibrionota</taxon>
        <taxon>Bdellovibrionia</taxon>
        <taxon>Bdellovibrionales</taxon>
        <taxon>Pseudobdellovibrionaceae</taxon>
        <taxon>Micavibrio</taxon>
    </lineage>
</organism>
<proteinExistence type="predicted"/>
<feature type="transmembrane region" description="Helical" evidence="1">
    <location>
        <begin position="363"/>
        <end position="387"/>
    </location>
</feature>
<keyword evidence="1" id="KW-0472">Membrane</keyword>
<feature type="transmembrane region" description="Helical" evidence="1">
    <location>
        <begin position="160"/>
        <end position="181"/>
    </location>
</feature>
<dbReference type="Proteomes" id="UP000009286">
    <property type="component" value="Chromosome"/>
</dbReference>
<dbReference type="eggNOG" id="COG1459">
    <property type="taxonomic scope" value="Bacteria"/>
</dbReference>
<protein>
    <recommendedName>
        <fullName evidence="4">Type II secretion system protein</fullName>
    </recommendedName>
</protein>
<keyword evidence="3" id="KW-1185">Reference proteome</keyword>
<evidence type="ECO:0008006" key="4">
    <source>
        <dbReference type="Google" id="ProtNLM"/>
    </source>
</evidence>
<evidence type="ECO:0000313" key="3">
    <source>
        <dbReference type="Proteomes" id="UP000009286"/>
    </source>
</evidence>
<dbReference type="InterPro" id="IPR003004">
    <property type="entry name" value="GspF/PilC"/>
</dbReference>
<dbReference type="HOGENOM" id="CLU_677581_0_0_5"/>
<feature type="transmembrane region" description="Helical" evidence="1">
    <location>
        <begin position="217"/>
        <end position="239"/>
    </location>
</feature>
<name>G2KNJ8_MICAA</name>
<keyword evidence="1" id="KW-1133">Transmembrane helix</keyword>
<sequence length="406" mass="44625">MQQWVAEIAYDSSSGPKTAVESFYLPTADDVRRAVSKKGGYVLSIRPHERSPMERMLARSTWWQVQLLRGIQFRSTATSPGVAFWRIIQAETNPMRQNILAPAREALARGLGVIDALKALRIFDHGTIAILAASERANKLQDGIPHAIHSITQKRRNTRAIVATMSWLAIDVVSIVQSLFWGRGMVLDWFKNNAPTDPAEQEKFTRVVGQLALTWDILIFTAFAAGAFMAWAVISFWINKGKTDWPTARIVRKIPLIGAYLRDLGFVDSMMAAARMLRGLVPISDTLKQSSEATTVPEVAAYWTEANTELERGVGLGSALDRAPLSRSERMELASLSDLGQVATVLESIAEMRAAAAKTKHSLIVWIAFGLTGVYLTIAFGSAIYALTVMNMSMDSMMGGLMSGAM</sequence>
<dbReference type="PANTHER" id="PTHR30012:SF0">
    <property type="entry name" value="TYPE II SECRETION SYSTEM PROTEIN F-RELATED"/>
    <property type="match status" value="1"/>
</dbReference>
<dbReference type="Gene3D" id="1.20.81.30">
    <property type="entry name" value="Type II secretion system (T2SS), domain F"/>
    <property type="match status" value="1"/>
</dbReference>
<dbReference type="EMBL" id="CP002382">
    <property type="protein sequence ID" value="AEP10243.1"/>
    <property type="molecule type" value="Genomic_DNA"/>
</dbReference>
<keyword evidence="1" id="KW-0812">Transmembrane</keyword>
<evidence type="ECO:0000313" key="2">
    <source>
        <dbReference type="EMBL" id="AEP10243.1"/>
    </source>
</evidence>
<dbReference type="KEGG" id="mai:MICA_1934"/>
<dbReference type="InterPro" id="IPR042094">
    <property type="entry name" value="T2SS_GspF_sf"/>
</dbReference>
<dbReference type="OrthoDB" id="9817240at2"/>
<gene>
    <name evidence="2" type="ordered locus">MICA_1934</name>
</gene>
<dbReference type="STRING" id="856793.MICA_1934"/>
<dbReference type="PANTHER" id="PTHR30012">
    <property type="entry name" value="GENERAL SECRETION PATHWAY PROTEIN"/>
    <property type="match status" value="1"/>
</dbReference>